<organism evidence="2">
    <name type="scientific">marine metagenome</name>
    <dbReference type="NCBI Taxonomy" id="408172"/>
    <lineage>
        <taxon>unclassified sequences</taxon>
        <taxon>metagenomes</taxon>
        <taxon>ecological metagenomes</taxon>
    </lineage>
</organism>
<dbReference type="AlphaFoldDB" id="A0A382CI72"/>
<feature type="region of interest" description="Disordered" evidence="1">
    <location>
        <begin position="1"/>
        <end position="30"/>
    </location>
</feature>
<evidence type="ECO:0000313" key="2">
    <source>
        <dbReference type="EMBL" id="SVB25321.1"/>
    </source>
</evidence>
<reference evidence="2" key="1">
    <citation type="submission" date="2018-05" db="EMBL/GenBank/DDBJ databases">
        <authorList>
            <person name="Lanie J.A."/>
            <person name="Ng W.-L."/>
            <person name="Kazmierczak K.M."/>
            <person name="Andrzejewski T.M."/>
            <person name="Davidsen T.M."/>
            <person name="Wayne K.J."/>
            <person name="Tettelin H."/>
            <person name="Glass J.I."/>
            <person name="Rusch D."/>
            <person name="Podicherti R."/>
            <person name="Tsui H.-C.T."/>
            <person name="Winkler M.E."/>
        </authorList>
    </citation>
    <scope>NUCLEOTIDE SEQUENCE</scope>
</reference>
<evidence type="ECO:0000256" key="1">
    <source>
        <dbReference type="SAM" id="MobiDB-lite"/>
    </source>
</evidence>
<proteinExistence type="predicted"/>
<sequence>MTTAAPGYGELDEPGQRLCAARSASGDRLH</sequence>
<protein>
    <submittedName>
        <fullName evidence="2">Uncharacterized protein</fullName>
    </submittedName>
</protein>
<gene>
    <name evidence="2" type="ORF">METZ01_LOCUS178175</name>
</gene>
<accession>A0A382CI72</accession>
<name>A0A382CI72_9ZZZZ</name>
<dbReference type="EMBL" id="UINC01034459">
    <property type="protein sequence ID" value="SVB25321.1"/>
    <property type="molecule type" value="Genomic_DNA"/>
</dbReference>